<comment type="caution">
    <text evidence="7">The sequence shown here is derived from an EMBL/GenBank/DDBJ whole genome shotgun (WGS) entry which is preliminary data.</text>
</comment>
<dbReference type="OrthoDB" id="408493at2759"/>
<keyword evidence="3 6" id="KW-0812">Transmembrane</keyword>
<evidence type="ECO:0000313" key="8">
    <source>
        <dbReference type="Proteomes" id="UP000770661"/>
    </source>
</evidence>
<dbReference type="Pfam" id="PF04142">
    <property type="entry name" value="Nuc_sug_transp"/>
    <property type="match status" value="1"/>
</dbReference>
<keyword evidence="2" id="KW-0813">Transport</keyword>
<evidence type="ECO:0000256" key="5">
    <source>
        <dbReference type="ARBA" id="ARBA00023136"/>
    </source>
</evidence>
<dbReference type="EMBL" id="JACEEZ010019081">
    <property type="protein sequence ID" value="KAG0716125.1"/>
    <property type="molecule type" value="Genomic_DNA"/>
</dbReference>
<evidence type="ECO:0000313" key="7">
    <source>
        <dbReference type="EMBL" id="KAG0716125.1"/>
    </source>
</evidence>
<dbReference type="InterPro" id="IPR007271">
    <property type="entry name" value="Nuc_sug_transpt"/>
</dbReference>
<evidence type="ECO:0000256" key="1">
    <source>
        <dbReference type="ARBA" id="ARBA00004141"/>
    </source>
</evidence>
<keyword evidence="5 6" id="KW-0472">Membrane</keyword>
<feature type="transmembrane region" description="Helical" evidence="6">
    <location>
        <begin position="114"/>
        <end position="134"/>
    </location>
</feature>
<dbReference type="AlphaFoldDB" id="A0A8J4XX46"/>
<feature type="transmembrane region" description="Helical" evidence="6">
    <location>
        <begin position="146"/>
        <end position="165"/>
    </location>
</feature>
<proteinExistence type="predicted"/>
<accession>A0A8J4XX46</accession>
<evidence type="ECO:0000256" key="4">
    <source>
        <dbReference type="ARBA" id="ARBA00022989"/>
    </source>
</evidence>
<comment type="subcellular location">
    <subcellularLocation>
        <location evidence="1">Membrane</location>
        <topology evidence="1">Multi-pass membrane protein</topology>
    </subcellularLocation>
</comment>
<dbReference type="PANTHER" id="PTHR10231">
    <property type="entry name" value="NUCLEOTIDE-SUGAR TRANSMEMBRANE TRANSPORTER"/>
    <property type="match status" value="1"/>
</dbReference>
<keyword evidence="2" id="KW-0762">Sugar transport</keyword>
<dbReference type="Proteomes" id="UP000770661">
    <property type="component" value="Unassembled WGS sequence"/>
</dbReference>
<keyword evidence="4 6" id="KW-1133">Transmembrane helix</keyword>
<dbReference type="GO" id="GO:0015165">
    <property type="term" value="F:pyrimidine nucleotide-sugar transmembrane transporter activity"/>
    <property type="evidence" value="ECO:0007669"/>
    <property type="project" value="InterPro"/>
</dbReference>
<evidence type="ECO:0000256" key="6">
    <source>
        <dbReference type="SAM" id="Phobius"/>
    </source>
</evidence>
<gene>
    <name evidence="7" type="primary">Slc35a3_1</name>
    <name evidence="7" type="ORF">GWK47_010324</name>
</gene>
<sequence length="464" mass="50809">MWCRTTCSSSPSPTWMLPHTSDLPTQDPYPCNISWVMLGKRLAPIHGVPVPADGGVSLVQVEGGTNSRSTKILPEVEAMEGADPSLLGGVEGGGGVLPPDIHNAAHPNPEVRRLLGILAVFVSCISSGFSGVYFERLVKRGKQTSLIIRNIQLGVFSIAFAVVAVSGDSRAIREHGFFQGYSLATWLVVLIQFTVPVDFRASGISSCVPHDLEEELPLLFVIGEGQVEVLHQGDASLSEVVHSAQFLDAGGGGGVSRIVGARCWGDCQKTCIQPKDLEERRRDRRHETCNSFLCQISGCKLDRCSSRRVVGALFLLQSLHHLPLRLNGQVIVEERKSNSPLAQVPEMAPEDRCRRHGHCPVGVGHQHLEQLEVSCRVRSRGCRTEPRRHVCRDGESDEASNSRFLSCSEAELLWITEQVDLDGVNDFRHPAGTVEGTRMQYPDPAQRLSAQDDQRQLQQLCLPG</sequence>
<evidence type="ECO:0000256" key="2">
    <source>
        <dbReference type="ARBA" id="ARBA00022597"/>
    </source>
</evidence>
<reference evidence="7" key="1">
    <citation type="submission" date="2020-07" db="EMBL/GenBank/DDBJ databases">
        <title>The High-quality genome of the commercially important snow crab, Chionoecetes opilio.</title>
        <authorList>
            <person name="Jeong J.-H."/>
            <person name="Ryu S."/>
        </authorList>
    </citation>
    <scope>NUCLEOTIDE SEQUENCE</scope>
    <source>
        <strain evidence="7">MADBK_172401_WGS</strain>
        <tissue evidence="7">Digestive gland</tissue>
    </source>
</reference>
<dbReference type="GO" id="GO:0000139">
    <property type="term" value="C:Golgi membrane"/>
    <property type="evidence" value="ECO:0007669"/>
    <property type="project" value="InterPro"/>
</dbReference>
<organism evidence="7 8">
    <name type="scientific">Chionoecetes opilio</name>
    <name type="common">Atlantic snow crab</name>
    <name type="synonym">Cancer opilio</name>
    <dbReference type="NCBI Taxonomy" id="41210"/>
    <lineage>
        <taxon>Eukaryota</taxon>
        <taxon>Metazoa</taxon>
        <taxon>Ecdysozoa</taxon>
        <taxon>Arthropoda</taxon>
        <taxon>Crustacea</taxon>
        <taxon>Multicrustacea</taxon>
        <taxon>Malacostraca</taxon>
        <taxon>Eumalacostraca</taxon>
        <taxon>Eucarida</taxon>
        <taxon>Decapoda</taxon>
        <taxon>Pleocyemata</taxon>
        <taxon>Brachyura</taxon>
        <taxon>Eubrachyura</taxon>
        <taxon>Majoidea</taxon>
        <taxon>Majidae</taxon>
        <taxon>Chionoecetes</taxon>
    </lineage>
</organism>
<name>A0A8J4XX46_CHIOP</name>
<keyword evidence="8" id="KW-1185">Reference proteome</keyword>
<protein>
    <submittedName>
        <fullName evidence="7">UDP-N-acetylglucosamine transporter</fullName>
    </submittedName>
</protein>
<evidence type="ECO:0000256" key="3">
    <source>
        <dbReference type="ARBA" id="ARBA00022692"/>
    </source>
</evidence>